<name>A0A9X2L6C1_9PROT</name>
<dbReference type="PANTHER" id="PTHR33987">
    <property type="entry name" value="CALCINEURIN-LIKE METALLO-PHOSPHOESTERASE SUPERFAMILY PROTEIN"/>
    <property type="match status" value="1"/>
</dbReference>
<dbReference type="EMBL" id="JANIBC010000001">
    <property type="protein sequence ID" value="MCQ8183904.1"/>
    <property type="molecule type" value="Genomic_DNA"/>
</dbReference>
<dbReference type="RefSeq" id="WP_256617708.1">
    <property type="nucleotide sequence ID" value="NZ_JANIBC010000001.1"/>
</dbReference>
<dbReference type="Proteomes" id="UP001142610">
    <property type="component" value="Unassembled WGS sequence"/>
</dbReference>
<evidence type="ECO:0000259" key="3">
    <source>
        <dbReference type="Pfam" id="PF09423"/>
    </source>
</evidence>
<dbReference type="SUPFAM" id="SSF56300">
    <property type="entry name" value="Metallo-dependent phosphatases"/>
    <property type="match status" value="1"/>
</dbReference>
<evidence type="ECO:0000256" key="1">
    <source>
        <dbReference type="SAM" id="MobiDB-lite"/>
    </source>
</evidence>
<feature type="region of interest" description="Disordered" evidence="1">
    <location>
        <begin position="313"/>
        <end position="333"/>
    </location>
</feature>
<protein>
    <submittedName>
        <fullName evidence="4">Alkaline phosphatase family protein</fullName>
    </submittedName>
</protein>
<dbReference type="InterPro" id="IPR029052">
    <property type="entry name" value="Metallo-depent_PP-like"/>
</dbReference>
<reference evidence="4" key="1">
    <citation type="submission" date="2022-07" db="EMBL/GenBank/DDBJ databases">
        <title>Parvularcula maris sp. nov., an algicidal bacterium isolated from seawater.</title>
        <authorList>
            <person name="Li F."/>
        </authorList>
    </citation>
    <scope>NUCLEOTIDE SEQUENCE</scope>
    <source>
        <strain evidence="4">BGMRC 0090</strain>
    </source>
</reference>
<dbReference type="InterPro" id="IPR018946">
    <property type="entry name" value="PhoD-like_MPP"/>
</dbReference>
<dbReference type="Gene3D" id="3.60.21.70">
    <property type="entry name" value="PhoD-like phosphatase"/>
    <property type="match status" value="1"/>
</dbReference>
<keyword evidence="2" id="KW-0732">Signal</keyword>
<dbReference type="AlphaFoldDB" id="A0A9X2L6C1"/>
<organism evidence="4 5">
    <name type="scientific">Parvularcula maris</name>
    <dbReference type="NCBI Taxonomy" id="2965077"/>
    <lineage>
        <taxon>Bacteria</taxon>
        <taxon>Pseudomonadati</taxon>
        <taxon>Pseudomonadota</taxon>
        <taxon>Alphaproteobacteria</taxon>
        <taxon>Parvularculales</taxon>
        <taxon>Parvularculaceae</taxon>
        <taxon>Parvularcula</taxon>
    </lineage>
</organism>
<keyword evidence="5" id="KW-1185">Reference proteome</keyword>
<comment type="caution">
    <text evidence="4">The sequence shown here is derived from an EMBL/GenBank/DDBJ whole genome shotgun (WGS) entry which is preliminary data.</text>
</comment>
<feature type="chain" id="PRO_5040959885" evidence="2">
    <location>
        <begin position="22"/>
        <end position="376"/>
    </location>
</feature>
<evidence type="ECO:0000313" key="5">
    <source>
        <dbReference type="Proteomes" id="UP001142610"/>
    </source>
</evidence>
<proteinExistence type="predicted"/>
<feature type="domain" description="PhoD-like phosphatase metallophosphatase" evidence="3">
    <location>
        <begin position="69"/>
        <end position="358"/>
    </location>
</feature>
<accession>A0A9X2L6C1</accession>
<dbReference type="PANTHER" id="PTHR33987:SF1">
    <property type="entry name" value="CALCINEURIN-LIKE METALLO-PHOSPHOESTERASE SUPERFAMILY PROTEIN"/>
    <property type="match status" value="1"/>
</dbReference>
<dbReference type="InterPro" id="IPR038607">
    <property type="entry name" value="PhoD-like_sf"/>
</dbReference>
<evidence type="ECO:0000256" key="2">
    <source>
        <dbReference type="SAM" id="SignalP"/>
    </source>
</evidence>
<evidence type="ECO:0000313" key="4">
    <source>
        <dbReference type="EMBL" id="MCQ8183904.1"/>
    </source>
</evidence>
<gene>
    <name evidence="4" type="ORF">NOG11_00740</name>
</gene>
<sequence length="376" mass="41832">MTRLLAAAALLPLLSACVVRGDVDLEIDTRERAPWERVEPMALLAAPESAPMSRIVFGSCLRQKEPAPILAAMAEQQPDLAVMLGDNVYGDVRDLGDARMTELVEAYNTLGQHEEFTALRKTVPMLTVWDDHDYGLNDQGGSYPRKEVAEDIYMRAWDIDPNDERRSREGVYTAKTYGPEGQRVQIILLDTRYFRDDLLATDERGAPGKERYLPKDDPGAQMLGAVQEAWLAEVLREPADLRVLVSSIQILAEGHGWEAWRTLPGARERLYGIIEESGATNIVAVSGDRHLGGLYAREDVLPFTLHEMTASSLNAPQSAGRTRRGETAHEPGPYRQGLPVYVENFGEMEIDWQASTVRLSVRGMSGEALRVKQIAF</sequence>
<dbReference type="Pfam" id="PF09423">
    <property type="entry name" value="PhoD"/>
    <property type="match status" value="1"/>
</dbReference>
<feature type="signal peptide" evidence="2">
    <location>
        <begin position="1"/>
        <end position="21"/>
    </location>
</feature>
<dbReference type="CDD" id="cd07389">
    <property type="entry name" value="MPP_PhoD"/>
    <property type="match status" value="1"/>
</dbReference>
<dbReference type="PROSITE" id="PS51257">
    <property type="entry name" value="PROKAR_LIPOPROTEIN"/>
    <property type="match status" value="1"/>
</dbReference>